<reference evidence="2" key="1">
    <citation type="submission" date="2023-04" db="EMBL/GenBank/DDBJ databases">
        <authorList>
            <consortium name="ELIXIR-Norway"/>
        </authorList>
    </citation>
    <scope>NUCLEOTIDE SEQUENCE [LARGE SCALE GENOMIC DNA]</scope>
</reference>
<dbReference type="Proteomes" id="UP001176941">
    <property type="component" value="Chromosome 28"/>
</dbReference>
<feature type="compositionally biased region" description="Basic and acidic residues" evidence="1">
    <location>
        <begin position="1"/>
        <end position="20"/>
    </location>
</feature>
<proteinExistence type="predicted"/>
<keyword evidence="3" id="KW-1185">Reference proteome</keyword>
<gene>
    <name evidence="2" type="ORF">MRATA1EN1_LOCUS17804</name>
</gene>
<dbReference type="EMBL" id="OX459964">
    <property type="protein sequence ID" value="CAI9168842.1"/>
    <property type="molecule type" value="Genomic_DNA"/>
</dbReference>
<name>A0ABN8Z4N3_RANTA</name>
<evidence type="ECO:0000313" key="3">
    <source>
        <dbReference type="Proteomes" id="UP001176941"/>
    </source>
</evidence>
<protein>
    <submittedName>
        <fullName evidence="2">Uncharacterized protein</fullName>
    </submittedName>
</protein>
<sequence>MRPDGCGSDLRREARARERAPVWPRPSGRVPARPVPPAELGPRPRGRTITAPGPAGPPPCTSPAHLPGARTPAPPSPGASGLLGGRSPTGNSEASSEEKSTHHPPAPLEKPLLYAIFRDRLGKERKSQYFETIQFCCLTKVFVVG</sequence>
<feature type="region of interest" description="Disordered" evidence="1">
    <location>
        <begin position="1"/>
        <end position="111"/>
    </location>
</feature>
<evidence type="ECO:0000313" key="2">
    <source>
        <dbReference type="EMBL" id="CAI9168842.1"/>
    </source>
</evidence>
<evidence type="ECO:0000256" key="1">
    <source>
        <dbReference type="SAM" id="MobiDB-lite"/>
    </source>
</evidence>
<organism evidence="2 3">
    <name type="scientific">Rangifer tarandus platyrhynchus</name>
    <name type="common">Svalbard reindeer</name>
    <dbReference type="NCBI Taxonomy" id="3082113"/>
    <lineage>
        <taxon>Eukaryota</taxon>
        <taxon>Metazoa</taxon>
        <taxon>Chordata</taxon>
        <taxon>Craniata</taxon>
        <taxon>Vertebrata</taxon>
        <taxon>Euteleostomi</taxon>
        <taxon>Mammalia</taxon>
        <taxon>Eutheria</taxon>
        <taxon>Laurasiatheria</taxon>
        <taxon>Artiodactyla</taxon>
        <taxon>Ruminantia</taxon>
        <taxon>Pecora</taxon>
        <taxon>Cervidae</taxon>
        <taxon>Odocoileinae</taxon>
        <taxon>Rangifer</taxon>
    </lineage>
</organism>
<accession>A0ABN8Z4N3</accession>